<comment type="caution">
    <text evidence="2">The sequence shown here is derived from an EMBL/GenBank/DDBJ whole genome shotgun (WGS) entry which is preliminary data.</text>
</comment>
<protein>
    <recommendedName>
        <fullName evidence="1">Reverse transcriptase zinc-binding domain-containing protein</fullName>
    </recommendedName>
</protein>
<proteinExistence type="predicted"/>
<accession>A0ABQ8C1T0</accession>
<sequence>MLEKIQVWKDQWFHGGENEIPTELGAVLFPDLFVLAVHERKVYCCGLQVNQENIRFRLDTICKRKWTERVSAIRFDLPSPSTQHTLITKLWKLKLPPKLKDILVKVLHNGLPVADKRGIKNYNLCQLCGEERETIHHICWRNLYFCCGEIPELRQNYDAMLHFFQYLLYKSKFHSQSRLPFFIRWRIWNMQNKLVFENRREHIIQFVHTAIMVEGVCNDDVQHNASTPPLTQIMQPTNHKQTTTDRVGIMWSFSAIDPTISPLLVEAMAMWLAFQKLHVLVYQDVETVWSFSRVWKLYHGMEVAYISLARYNYFSFHHVPRNQVSVADHLAKRARVNNQGYVISWPNY</sequence>
<reference evidence="2 3" key="1">
    <citation type="submission" date="2021-05" db="EMBL/GenBank/DDBJ databases">
        <title>Genome Assembly of Synthetic Allotetraploid Brassica napus Reveals Homoeologous Exchanges between Subgenomes.</title>
        <authorList>
            <person name="Davis J.T."/>
        </authorList>
    </citation>
    <scope>NUCLEOTIDE SEQUENCE [LARGE SCALE GENOMIC DNA]</scope>
    <source>
        <strain evidence="3">cv. Da-Ae</strain>
        <tissue evidence="2">Seedling</tissue>
    </source>
</reference>
<name>A0ABQ8C1T0_BRANA</name>
<feature type="domain" description="Reverse transcriptase zinc-binding" evidence="1">
    <location>
        <begin position="83"/>
        <end position="139"/>
    </location>
</feature>
<evidence type="ECO:0000313" key="2">
    <source>
        <dbReference type="EMBL" id="KAH0910583.1"/>
    </source>
</evidence>
<keyword evidence="3" id="KW-1185">Reference proteome</keyword>
<dbReference type="EMBL" id="JAGKQM010000009">
    <property type="protein sequence ID" value="KAH0910583.1"/>
    <property type="molecule type" value="Genomic_DNA"/>
</dbReference>
<dbReference type="Proteomes" id="UP000824890">
    <property type="component" value="Unassembled WGS sequence"/>
</dbReference>
<organism evidence="2 3">
    <name type="scientific">Brassica napus</name>
    <name type="common">Rape</name>
    <dbReference type="NCBI Taxonomy" id="3708"/>
    <lineage>
        <taxon>Eukaryota</taxon>
        <taxon>Viridiplantae</taxon>
        <taxon>Streptophyta</taxon>
        <taxon>Embryophyta</taxon>
        <taxon>Tracheophyta</taxon>
        <taxon>Spermatophyta</taxon>
        <taxon>Magnoliopsida</taxon>
        <taxon>eudicotyledons</taxon>
        <taxon>Gunneridae</taxon>
        <taxon>Pentapetalae</taxon>
        <taxon>rosids</taxon>
        <taxon>malvids</taxon>
        <taxon>Brassicales</taxon>
        <taxon>Brassicaceae</taxon>
        <taxon>Brassiceae</taxon>
        <taxon>Brassica</taxon>
    </lineage>
</organism>
<evidence type="ECO:0000259" key="1">
    <source>
        <dbReference type="Pfam" id="PF13966"/>
    </source>
</evidence>
<gene>
    <name evidence="2" type="ORF">HID58_033904</name>
</gene>
<evidence type="ECO:0000313" key="3">
    <source>
        <dbReference type="Proteomes" id="UP000824890"/>
    </source>
</evidence>
<dbReference type="Pfam" id="PF13966">
    <property type="entry name" value="zf-RVT"/>
    <property type="match status" value="1"/>
</dbReference>
<dbReference type="InterPro" id="IPR026960">
    <property type="entry name" value="RVT-Znf"/>
</dbReference>